<comment type="similarity">
    <text evidence="1">Belongs to the LysR transcriptional regulatory family.</text>
</comment>
<dbReference type="InterPro" id="IPR000847">
    <property type="entry name" value="LysR_HTH_N"/>
</dbReference>
<reference evidence="6 7" key="1">
    <citation type="submission" date="2020-08" db="EMBL/GenBank/DDBJ databases">
        <title>Oceanospirillum sp. nov. isolated from marine sediment.</title>
        <authorList>
            <person name="Ji X."/>
        </authorList>
    </citation>
    <scope>NUCLEOTIDE SEQUENCE [LARGE SCALE GENOMIC DNA]</scope>
    <source>
        <strain evidence="6 7">D5</strain>
    </source>
</reference>
<comment type="caution">
    <text evidence="6">The sequence shown here is derived from an EMBL/GenBank/DDBJ whole genome shotgun (WGS) entry which is preliminary data.</text>
</comment>
<dbReference type="GO" id="GO:0003677">
    <property type="term" value="F:DNA binding"/>
    <property type="evidence" value="ECO:0007669"/>
    <property type="project" value="UniProtKB-KW"/>
</dbReference>
<sequence>MDIDALRSFIAFVDTGSFTRAARQTFRTQSAISMQMKKLEEETGQSLFVRKGRNLALTDDGQLLVSYARRILAMHDEALAELKKQEQLPPLIIGCPDDYAQSILPDIVELILTSQPEQSIRIHCDCSAELRKKLDLCEIDMAILTRSPEKEEGYLLRNDTGVWAWGGDDTLLTRERLPLILYEPDCQFHSTAIDGLERQGRAYQLIASSASATAIKSLVLKHKGITAMARSSAENELMTITHTDLPPLPAVDVVLALSTAPHQAFGSARMAGICSQYHKNWLLSCSESELACSA</sequence>
<evidence type="ECO:0000256" key="2">
    <source>
        <dbReference type="ARBA" id="ARBA00023015"/>
    </source>
</evidence>
<dbReference type="InterPro" id="IPR005119">
    <property type="entry name" value="LysR_subst-bd"/>
</dbReference>
<name>A0A839IV82_9GAMM</name>
<gene>
    <name evidence="6" type="ORF">H4O21_18070</name>
</gene>
<evidence type="ECO:0000256" key="3">
    <source>
        <dbReference type="ARBA" id="ARBA00023125"/>
    </source>
</evidence>
<evidence type="ECO:0000256" key="4">
    <source>
        <dbReference type="ARBA" id="ARBA00023163"/>
    </source>
</evidence>
<accession>A0A839IV82</accession>
<protein>
    <submittedName>
        <fullName evidence="6">LysR family transcriptional regulator</fullName>
    </submittedName>
</protein>
<dbReference type="FunFam" id="1.10.10.10:FF:000001">
    <property type="entry name" value="LysR family transcriptional regulator"/>
    <property type="match status" value="1"/>
</dbReference>
<evidence type="ECO:0000313" key="7">
    <source>
        <dbReference type="Proteomes" id="UP000565262"/>
    </source>
</evidence>
<dbReference type="Gene3D" id="1.10.10.10">
    <property type="entry name" value="Winged helix-like DNA-binding domain superfamily/Winged helix DNA-binding domain"/>
    <property type="match status" value="1"/>
</dbReference>
<dbReference type="PRINTS" id="PR00039">
    <property type="entry name" value="HTHLYSR"/>
</dbReference>
<organism evidence="6 7">
    <name type="scientific">Oceanospirillum sediminis</name>
    <dbReference type="NCBI Taxonomy" id="2760088"/>
    <lineage>
        <taxon>Bacteria</taxon>
        <taxon>Pseudomonadati</taxon>
        <taxon>Pseudomonadota</taxon>
        <taxon>Gammaproteobacteria</taxon>
        <taxon>Oceanospirillales</taxon>
        <taxon>Oceanospirillaceae</taxon>
        <taxon>Oceanospirillum</taxon>
    </lineage>
</organism>
<keyword evidence="2" id="KW-0805">Transcription regulation</keyword>
<dbReference type="AlphaFoldDB" id="A0A839IV82"/>
<dbReference type="InterPro" id="IPR050176">
    <property type="entry name" value="LTTR"/>
</dbReference>
<proteinExistence type="inferred from homology"/>
<keyword evidence="7" id="KW-1185">Reference proteome</keyword>
<dbReference type="Proteomes" id="UP000565262">
    <property type="component" value="Unassembled WGS sequence"/>
</dbReference>
<keyword evidence="4" id="KW-0804">Transcription</keyword>
<dbReference type="InterPro" id="IPR036390">
    <property type="entry name" value="WH_DNA-bd_sf"/>
</dbReference>
<dbReference type="RefSeq" id="WP_182810282.1">
    <property type="nucleotide sequence ID" value="NZ_JACJFM010000029.1"/>
</dbReference>
<dbReference type="Pfam" id="PF03466">
    <property type="entry name" value="LysR_substrate"/>
    <property type="match status" value="1"/>
</dbReference>
<dbReference type="Pfam" id="PF00126">
    <property type="entry name" value="HTH_1"/>
    <property type="match status" value="1"/>
</dbReference>
<keyword evidence="3" id="KW-0238">DNA-binding</keyword>
<dbReference type="PROSITE" id="PS50931">
    <property type="entry name" value="HTH_LYSR"/>
    <property type="match status" value="1"/>
</dbReference>
<dbReference type="EMBL" id="JACJFM010000029">
    <property type="protein sequence ID" value="MBB1488514.1"/>
    <property type="molecule type" value="Genomic_DNA"/>
</dbReference>
<evidence type="ECO:0000259" key="5">
    <source>
        <dbReference type="PROSITE" id="PS50931"/>
    </source>
</evidence>
<dbReference type="InterPro" id="IPR036388">
    <property type="entry name" value="WH-like_DNA-bd_sf"/>
</dbReference>
<dbReference type="SUPFAM" id="SSF46785">
    <property type="entry name" value="Winged helix' DNA-binding domain"/>
    <property type="match status" value="1"/>
</dbReference>
<evidence type="ECO:0000256" key="1">
    <source>
        <dbReference type="ARBA" id="ARBA00009437"/>
    </source>
</evidence>
<feature type="domain" description="HTH lysR-type" evidence="5">
    <location>
        <begin position="1"/>
        <end position="58"/>
    </location>
</feature>
<evidence type="ECO:0000313" key="6">
    <source>
        <dbReference type="EMBL" id="MBB1488514.1"/>
    </source>
</evidence>
<dbReference type="PANTHER" id="PTHR30579">
    <property type="entry name" value="TRANSCRIPTIONAL REGULATOR"/>
    <property type="match status" value="1"/>
</dbReference>
<dbReference type="GO" id="GO:0003700">
    <property type="term" value="F:DNA-binding transcription factor activity"/>
    <property type="evidence" value="ECO:0007669"/>
    <property type="project" value="InterPro"/>
</dbReference>
<dbReference type="SUPFAM" id="SSF53850">
    <property type="entry name" value="Periplasmic binding protein-like II"/>
    <property type="match status" value="1"/>
</dbReference>
<dbReference type="PANTHER" id="PTHR30579:SF7">
    <property type="entry name" value="HTH-TYPE TRANSCRIPTIONAL REGULATOR LRHA-RELATED"/>
    <property type="match status" value="1"/>
</dbReference>
<dbReference type="Gene3D" id="3.40.190.10">
    <property type="entry name" value="Periplasmic binding protein-like II"/>
    <property type="match status" value="2"/>
</dbReference>